<dbReference type="InterPro" id="IPR029058">
    <property type="entry name" value="AB_hydrolase_fold"/>
</dbReference>
<feature type="compositionally biased region" description="Basic and acidic residues" evidence="1">
    <location>
        <begin position="232"/>
        <end position="244"/>
    </location>
</feature>
<feature type="compositionally biased region" description="Basic and acidic residues" evidence="1">
    <location>
        <begin position="287"/>
        <end position="299"/>
    </location>
</feature>
<dbReference type="GO" id="GO:0003824">
    <property type="term" value="F:catalytic activity"/>
    <property type="evidence" value="ECO:0007669"/>
    <property type="project" value="UniProtKB-ARBA"/>
</dbReference>
<feature type="region of interest" description="Disordered" evidence="1">
    <location>
        <begin position="266"/>
        <end position="299"/>
    </location>
</feature>
<accession>A0A2S6AG69</accession>
<dbReference type="InterPro" id="IPR050266">
    <property type="entry name" value="AB_hydrolase_sf"/>
</dbReference>
<evidence type="ECO:0000259" key="2">
    <source>
        <dbReference type="Pfam" id="PF00561"/>
    </source>
</evidence>
<sequence length="299" mass="32133">MVLIHGTGGSVSWWDPVLPALADFYVVRVDLLGHGRSAKPDSGYGMAEQGHRVGAVLDRLGVRHAIVVGHSIGGYVATELAAQRSDLVSAIGVIGTGSRLDAFTDNGTLGNLRRRRPSNCPQSSMGRESRRAHQRGSVRDRGFQDTKLTDEAEAGMFHHRRPQRIPQRGSRFGEAATDHHTVDIEHRGGRRNGLSQSCPRTRQRGRRDGVTRSGGARQFHPGRSRPALSTRPPDRGHATRDGLHTSHTAAGTRHIPARYHDVADVAGIPGAAHENSAVADDAAADSGGDRHRQSGTDTA</sequence>
<dbReference type="Gene3D" id="3.40.50.1820">
    <property type="entry name" value="alpha/beta hydrolase"/>
    <property type="match status" value="1"/>
</dbReference>
<organism evidence="3 4">
    <name type="scientific">Nocardia nova</name>
    <dbReference type="NCBI Taxonomy" id="37330"/>
    <lineage>
        <taxon>Bacteria</taxon>
        <taxon>Bacillati</taxon>
        <taxon>Actinomycetota</taxon>
        <taxon>Actinomycetes</taxon>
        <taxon>Mycobacteriales</taxon>
        <taxon>Nocardiaceae</taxon>
        <taxon>Nocardia</taxon>
    </lineage>
</organism>
<feature type="compositionally biased region" description="Basic and acidic residues" evidence="1">
    <location>
        <begin position="176"/>
        <end position="187"/>
    </location>
</feature>
<proteinExistence type="predicted"/>
<dbReference type="PANTHER" id="PTHR43798">
    <property type="entry name" value="MONOACYLGLYCEROL LIPASE"/>
    <property type="match status" value="1"/>
</dbReference>
<dbReference type="PANTHER" id="PTHR43798:SF33">
    <property type="entry name" value="HYDROLASE, PUTATIVE (AFU_ORTHOLOGUE AFUA_2G14860)-RELATED"/>
    <property type="match status" value="1"/>
</dbReference>
<feature type="compositionally biased region" description="Low complexity" evidence="1">
    <location>
        <begin position="271"/>
        <end position="285"/>
    </location>
</feature>
<evidence type="ECO:0000313" key="4">
    <source>
        <dbReference type="Proteomes" id="UP000239874"/>
    </source>
</evidence>
<feature type="compositionally biased region" description="Basic and acidic residues" evidence="1">
    <location>
        <begin position="127"/>
        <end position="150"/>
    </location>
</feature>
<name>A0A2S6AG69_9NOCA</name>
<dbReference type="InterPro" id="IPR000073">
    <property type="entry name" value="AB_hydrolase_1"/>
</dbReference>
<gene>
    <name evidence="3" type="ORF">C5E45_31860</name>
</gene>
<dbReference type="EMBL" id="PSZC01000036">
    <property type="protein sequence ID" value="PPJ33421.1"/>
    <property type="molecule type" value="Genomic_DNA"/>
</dbReference>
<evidence type="ECO:0000256" key="1">
    <source>
        <dbReference type="SAM" id="MobiDB-lite"/>
    </source>
</evidence>
<feature type="domain" description="AB hydrolase-1" evidence="2">
    <location>
        <begin position="1"/>
        <end position="101"/>
    </location>
</feature>
<reference evidence="3 4" key="1">
    <citation type="submission" date="2018-02" db="EMBL/GenBank/DDBJ databases">
        <title>8 Nocardia nova and 1 Nocardia cyriacigeorgica strain used for evolution to TMP-SMX.</title>
        <authorList>
            <person name="Mehta H."/>
            <person name="Weng J."/>
            <person name="Shamoo Y."/>
        </authorList>
    </citation>
    <scope>NUCLEOTIDE SEQUENCE [LARGE SCALE GENOMIC DNA]</scope>
    <source>
        <strain evidence="3 4">MDA3139</strain>
    </source>
</reference>
<dbReference type="SUPFAM" id="SSF53474">
    <property type="entry name" value="alpha/beta-Hydrolases"/>
    <property type="match status" value="1"/>
</dbReference>
<feature type="region of interest" description="Disordered" evidence="1">
    <location>
        <begin position="106"/>
        <end position="254"/>
    </location>
</feature>
<comment type="caution">
    <text evidence="3">The sequence shown here is derived from an EMBL/GenBank/DDBJ whole genome shotgun (WGS) entry which is preliminary data.</text>
</comment>
<dbReference type="AlphaFoldDB" id="A0A2S6AG69"/>
<protein>
    <recommendedName>
        <fullName evidence="2">AB hydrolase-1 domain-containing protein</fullName>
    </recommendedName>
</protein>
<dbReference type="OrthoDB" id="5495375at2"/>
<dbReference type="Pfam" id="PF00561">
    <property type="entry name" value="Abhydrolase_1"/>
    <property type="match status" value="1"/>
</dbReference>
<dbReference type="Proteomes" id="UP000239874">
    <property type="component" value="Unassembled WGS sequence"/>
</dbReference>
<dbReference type="GO" id="GO:0016020">
    <property type="term" value="C:membrane"/>
    <property type="evidence" value="ECO:0007669"/>
    <property type="project" value="TreeGrafter"/>
</dbReference>
<evidence type="ECO:0000313" key="3">
    <source>
        <dbReference type="EMBL" id="PPJ33421.1"/>
    </source>
</evidence>